<proteinExistence type="predicted"/>
<dbReference type="InterPro" id="IPR027365">
    <property type="entry name" value="GNAT_acetyltra_YdfB-like"/>
</dbReference>
<dbReference type="EC" id="2.3.1.-" evidence="2"/>
<accession>A0ABU2JLR0</accession>
<evidence type="ECO:0000313" key="2">
    <source>
        <dbReference type="EMBL" id="MDT0265904.1"/>
    </source>
</evidence>
<protein>
    <submittedName>
        <fullName evidence="2">GNAT family N-acetyltransferase</fullName>
        <ecNumber evidence="2">2.3.1.-</ecNumber>
    </submittedName>
</protein>
<dbReference type="Gene3D" id="3.40.630.30">
    <property type="match status" value="1"/>
</dbReference>
<comment type="caution">
    <text evidence="2">The sequence shown here is derived from an EMBL/GenBank/DDBJ whole genome shotgun (WGS) entry which is preliminary data.</text>
</comment>
<dbReference type="PROSITE" id="PS51186">
    <property type="entry name" value="GNAT"/>
    <property type="match status" value="1"/>
</dbReference>
<dbReference type="InterPro" id="IPR000182">
    <property type="entry name" value="GNAT_dom"/>
</dbReference>
<reference evidence="3" key="1">
    <citation type="submission" date="2023-07" db="EMBL/GenBank/DDBJ databases">
        <title>30 novel species of actinomycetes from the DSMZ collection.</title>
        <authorList>
            <person name="Nouioui I."/>
        </authorList>
    </citation>
    <scope>NUCLEOTIDE SEQUENCE [LARGE SCALE GENOMIC DNA]</scope>
    <source>
        <strain evidence="3">DSM 44915</strain>
    </source>
</reference>
<dbReference type="EMBL" id="JAVREO010000003">
    <property type="protein sequence ID" value="MDT0265904.1"/>
    <property type="molecule type" value="Genomic_DNA"/>
</dbReference>
<sequence length="246" mass="25008">MDGNLSLLAEARTRWERWAGVPASFGPVGGQRTVLAPRSGLCPDGWVGVVALGGAGLVTVPTEEAAGVVGAALAGWPAGRAVTAAALREPLPAAEVLGPATLAYLAPAEFRPVAAGVGAGVDQLPGHHPAVRELELRVEPAEAAEADVGGVTSPAFVVRDGARVLAAAGYQHWPEGVAHLHALTDGGWRGRGLARATASAAVAHALAAGLLPQWRARPAASRRVARALGFRELGDQLSLRLAAPPH</sequence>
<name>A0ABU2JLR0_9ACTN</name>
<feature type="domain" description="N-acetyltransferase" evidence="1">
    <location>
        <begin position="108"/>
        <end position="246"/>
    </location>
</feature>
<dbReference type="InterPro" id="IPR016181">
    <property type="entry name" value="Acyl_CoA_acyltransferase"/>
</dbReference>
<keyword evidence="3" id="KW-1185">Reference proteome</keyword>
<dbReference type="RefSeq" id="WP_311665717.1">
    <property type="nucleotide sequence ID" value="NZ_JAVREO010000003.1"/>
</dbReference>
<keyword evidence="2" id="KW-0012">Acyltransferase</keyword>
<dbReference type="Pfam" id="PF12746">
    <property type="entry name" value="GNAT_acetyltran"/>
    <property type="match status" value="1"/>
</dbReference>
<dbReference type="GO" id="GO:0016746">
    <property type="term" value="F:acyltransferase activity"/>
    <property type="evidence" value="ECO:0007669"/>
    <property type="project" value="UniProtKB-KW"/>
</dbReference>
<dbReference type="Proteomes" id="UP001183410">
    <property type="component" value="Unassembled WGS sequence"/>
</dbReference>
<evidence type="ECO:0000313" key="3">
    <source>
        <dbReference type="Proteomes" id="UP001183410"/>
    </source>
</evidence>
<gene>
    <name evidence="2" type="ORF">RM844_06320</name>
</gene>
<keyword evidence="2" id="KW-0808">Transferase</keyword>
<dbReference type="SUPFAM" id="SSF55729">
    <property type="entry name" value="Acyl-CoA N-acyltransferases (Nat)"/>
    <property type="match status" value="1"/>
</dbReference>
<organism evidence="2 3">
    <name type="scientific">Streptomyces chisholmiae</name>
    <dbReference type="NCBI Taxonomy" id="3075540"/>
    <lineage>
        <taxon>Bacteria</taxon>
        <taxon>Bacillati</taxon>
        <taxon>Actinomycetota</taxon>
        <taxon>Actinomycetes</taxon>
        <taxon>Kitasatosporales</taxon>
        <taxon>Streptomycetaceae</taxon>
        <taxon>Streptomyces</taxon>
    </lineage>
</organism>
<evidence type="ECO:0000259" key="1">
    <source>
        <dbReference type="PROSITE" id="PS51186"/>
    </source>
</evidence>